<organism evidence="2 3">
    <name type="scientific">Rhizophagus irregularis</name>
    <dbReference type="NCBI Taxonomy" id="588596"/>
    <lineage>
        <taxon>Eukaryota</taxon>
        <taxon>Fungi</taxon>
        <taxon>Fungi incertae sedis</taxon>
        <taxon>Mucoromycota</taxon>
        <taxon>Glomeromycotina</taxon>
        <taxon>Glomeromycetes</taxon>
        <taxon>Glomerales</taxon>
        <taxon>Glomeraceae</taxon>
        <taxon>Rhizophagus</taxon>
    </lineage>
</organism>
<evidence type="ECO:0000313" key="3">
    <source>
        <dbReference type="Proteomes" id="UP000232688"/>
    </source>
</evidence>
<reference evidence="2 3" key="1">
    <citation type="submission" date="2017-10" db="EMBL/GenBank/DDBJ databases">
        <title>Extensive intraspecific genome diversity in a model arbuscular mycorrhizal fungus.</title>
        <authorList>
            <person name="Chen E.C.H."/>
            <person name="Morin E."/>
            <person name="Baudet D."/>
            <person name="Noel J."/>
            <person name="Ndikumana S."/>
            <person name="Charron P."/>
            <person name="St-Onge C."/>
            <person name="Giorgi J."/>
            <person name="Grigoriev I.V."/>
            <person name="Roux C."/>
            <person name="Martin F.M."/>
            <person name="Corradi N."/>
        </authorList>
    </citation>
    <scope>NUCLEOTIDE SEQUENCE [LARGE SCALE GENOMIC DNA]</scope>
    <source>
        <strain evidence="2 3">A1</strain>
    </source>
</reference>
<feature type="compositionally biased region" description="Basic and acidic residues" evidence="1">
    <location>
        <begin position="76"/>
        <end position="90"/>
    </location>
</feature>
<dbReference type="EMBL" id="LLXH01007718">
    <property type="protein sequence ID" value="PKC51399.1"/>
    <property type="molecule type" value="Genomic_DNA"/>
</dbReference>
<sequence>MVSLNFNFNCIFHDEVLRYTTLNDDFTKRLKDENRYQDNKDVGDKRPILESPSPPERKPWLVMDEGDSSSEDDEGEGMKEEAEKQMKKEENEEALPNSTPTKKKKKKKKKKKNKK</sequence>
<reference evidence="2 3" key="2">
    <citation type="submission" date="2017-10" db="EMBL/GenBank/DDBJ databases">
        <title>Genome analyses suggest a sexual origin of heterokaryosis in a supposedly ancient asexual fungus.</title>
        <authorList>
            <person name="Corradi N."/>
            <person name="Sedzielewska K."/>
            <person name="Noel J."/>
            <person name="Charron P."/>
            <person name="Farinelli L."/>
            <person name="Marton T."/>
            <person name="Kruger M."/>
            <person name="Pelin A."/>
            <person name="Brachmann A."/>
            <person name="Corradi N."/>
        </authorList>
    </citation>
    <scope>NUCLEOTIDE SEQUENCE [LARGE SCALE GENOMIC DNA]</scope>
    <source>
        <strain evidence="2 3">A1</strain>
    </source>
</reference>
<evidence type="ECO:0000256" key="1">
    <source>
        <dbReference type="SAM" id="MobiDB-lite"/>
    </source>
</evidence>
<dbReference type="AlphaFoldDB" id="A0A2I1EEH7"/>
<name>A0A2I1EEH7_9GLOM</name>
<dbReference type="VEuPathDB" id="FungiDB:RhiirA1_483831"/>
<evidence type="ECO:0000313" key="2">
    <source>
        <dbReference type="EMBL" id="PKC51399.1"/>
    </source>
</evidence>
<feature type="compositionally biased region" description="Basic and acidic residues" evidence="1">
    <location>
        <begin position="28"/>
        <end position="48"/>
    </location>
</feature>
<protein>
    <submittedName>
        <fullName evidence="2">Uncharacterized protein</fullName>
    </submittedName>
</protein>
<accession>A0A2I1EEH7</accession>
<proteinExistence type="predicted"/>
<feature type="region of interest" description="Disordered" evidence="1">
    <location>
        <begin position="28"/>
        <end position="115"/>
    </location>
</feature>
<dbReference type="Proteomes" id="UP000232688">
    <property type="component" value="Unassembled WGS sequence"/>
</dbReference>
<gene>
    <name evidence="2" type="ORF">RhiirA1_483831</name>
</gene>
<dbReference type="VEuPathDB" id="FungiDB:FUN_011421"/>
<comment type="caution">
    <text evidence="2">The sequence shown here is derived from an EMBL/GenBank/DDBJ whole genome shotgun (WGS) entry which is preliminary data.</text>
</comment>
<feature type="compositionally biased region" description="Basic residues" evidence="1">
    <location>
        <begin position="101"/>
        <end position="115"/>
    </location>
</feature>
<feature type="compositionally biased region" description="Acidic residues" evidence="1">
    <location>
        <begin position="64"/>
        <end position="75"/>
    </location>
</feature>
<dbReference type="OrthoDB" id="10490024at2759"/>